<dbReference type="Proteomes" id="UP001596072">
    <property type="component" value="Unassembled WGS sequence"/>
</dbReference>
<dbReference type="EMBL" id="JBHSNS010000006">
    <property type="protein sequence ID" value="MFC5729986.1"/>
    <property type="molecule type" value="Genomic_DNA"/>
</dbReference>
<dbReference type="Gene3D" id="3.40.50.2000">
    <property type="entry name" value="Glycogen Phosphorylase B"/>
    <property type="match status" value="2"/>
</dbReference>
<protein>
    <submittedName>
        <fullName evidence="4">Glycosyltransferase family 4 protein</fullName>
    </submittedName>
</protein>
<keyword evidence="2" id="KW-0808">Transferase</keyword>
<dbReference type="CDD" id="cd03794">
    <property type="entry name" value="GT4_WbuB-like"/>
    <property type="match status" value="1"/>
</dbReference>
<dbReference type="Pfam" id="PF13692">
    <property type="entry name" value="Glyco_trans_1_4"/>
    <property type="match status" value="1"/>
</dbReference>
<dbReference type="RefSeq" id="WP_206056314.1">
    <property type="nucleotide sequence ID" value="NZ_JBHSNS010000006.1"/>
</dbReference>
<name>A0ABW0ZGH8_9ACTN</name>
<dbReference type="PANTHER" id="PTHR12526:SF624">
    <property type="entry name" value="BLR6297 PROTEIN"/>
    <property type="match status" value="1"/>
</dbReference>
<evidence type="ECO:0000313" key="4">
    <source>
        <dbReference type="EMBL" id="MFC5729986.1"/>
    </source>
</evidence>
<organism evidence="4 5">
    <name type="scientific">Nocardioides vastitatis</name>
    <dbReference type="NCBI Taxonomy" id="2568655"/>
    <lineage>
        <taxon>Bacteria</taxon>
        <taxon>Bacillati</taxon>
        <taxon>Actinomycetota</taxon>
        <taxon>Actinomycetes</taxon>
        <taxon>Propionibacteriales</taxon>
        <taxon>Nocardioidaceae</taxon>
        <taxon>Nocardioides</taxon>
    </lineage>
</organism>
<dbReference type="Pfam" id="PF13579">
    <property type="entry name" value="Glyco_trans_4_4"/>
    <property type="match status" value="1"/>
</dbReference>
<evidence type="ECO:0000259" key="3">
    <source>
        <dbReference type="Pfam" id="PF13579"/>
    </source>
</evidence>
<dbReference type="InterPro" id="IPR028098">
    <property type="entry name" value="Glyco_trans_4-like_N"/>
</dbReference>
<sequence length="411" mass="45310">MSGRRSRVLILVQNLPVPFDRRVWLEAQTLRDHGYDVTVVCPTGHGTGRGRQVLDGVTVLAYPPYAPGGGAAGFVLEYAWSFLATARLVRRARRSGQFDVMQACNPPDIFWPIARWLRWEDGTRFVFDHHDLCPELYRSRFPEGARLPLRGLEALERATFRTADRVVATNESYAAVARERGGKRPNHVTVVRTGPDPQHLRPVAPRPELRRGRTHLAAYVGVMGPQDGVDVVLAAADHIVHTLGRTDLAFELMGSGDCHAALVAERDARGLRDAVHMPGRVSDAYLAEVLSTADVGLSPDPLNPLNDVSTMNKTMEYLAFALPVVAYELVETRLSAGDAAIYADPRSADPVNAYAEAILALIDEPEERALMGKRGRQRVETELAWEHQAPAYLRVFDELAGRTPDTGSGTR</sequence>
<keyword evidence="5" id="KW-1185">Reference proteome</keyword>
<keyword evidence="1" id="KW-0328">Glycosyltransferase</keyword>
<feature type="domain" description="Glycosyltransferase subfamily 4-like N-terminal" evidence="3">
    <location>
        <begin position="22"/>
        <end position="192"/>
    </location>
</feature>
<gene>
    <name evidence="4" type="ORF">ACFPQB_13750</name>
</gene>
<dbReference type="PANTHER" id="PTHR12526">
    <property type="entry name" value="GLYCOSYLTRANSFERASE"/>
    <property type="match status" value="1"/>
</dbReference>
<evidence type="ECO:0000256" key="1">
    <source>
        <dbReference type="ARBA" id="ARBA00022676"/>
    </source>
</evidence>
<dbReference type="SUPFAM" id="SSF53756">
    <property type="entry name" value="UDP-Glycosyltransferase/glycogen phosphorylase"/>
    <property type="match status" value="1"/>
</dbReference>
<comment type="caution">
    <text evidence="4">The sequence shown here is derived from an EMBL/GenBank/DDBJ whole genome shotgun (WGS) entry which is preliminary data.</text>
</comment>
<reference evidence="5" key="1">
    <citation type="journal article" date="2019" name="Int. J. Syst. Evol. Microbiol.">
        <title>The Global Catalogue of Microorganisms (GCM) 10K type strain sequencing project: providing services to taxonomists for standard genome sequencing and annotation.</title>
        <authorList>
            <consortium name="The Broad Institute Genomics Platform"/>
            <consortium name="The Broad Institute Genome Sequencing Center for Infectious Disease"/>
            <person name="Wu L."/>
            <person name="Ma J."/>
        </authorList>
    </citation>
    <scope>NUCLEOTIDE SEQUENCE [LARGE SCALE GENOMIC DNA]</scope>
    <source>
        <strain evidence="5">YIM 94188</strain>
    </source>
</reference>
<proteinExistence type="predicted"/>
<evidence type="ECO:0000256" key="2">
    <source>
        <dbReference type="ARBA" id="ARBA00022679"/>
    </source>
</evidence>
<evidence type="ECO:0000313" key="5">
    <source>
        <dbReference type="Proteomes" id="UP001596072"/>
    </source>
</evidence>
<accession>A0ABW0ZGH8</accession>